<reference evidence="2 3" key="1">
    <citation type="journal article" date="2013" name="ISME J.">
        <title>Metabolic model for the filamentous 'Candidatus Microthrix parvicella' based on genomic and metagenomic analyses.</title>
        <authorList>
            <person name="Jon McIlroy S."/>
            <person name="Kristiansen R."/>
            <person name="Albertsen M."/>
            <person name="Michael Karst S."/>
            <person name="Rossetti S."/>
            <person name="Lund Nielsen J."/>
            <person name="Tandoi V."/>
            <person name="James Seviour R."/>
            <person name="Nielsen P.H."/>
        </authorList>
    </citation>
    <scope>NUCLEOTIDE SEQUENCE [LARGE SCALE GENOMIC DNA]</scope>
    <source>
        <strain evidence="2 3">RN1</strain>
    </source>
</reference>
<protein>
    <submittedName>
        <fullName evidence="2">Uncharacterized protein</fullName>
    </submittedName>
</protein>
<dbReference type="AlphaFoldDB" id="R4YY62"/>
<accession>R4YY62</accession>
<feature type="region of interest" description="Disordered" evidence="1">
    <location>
        <begin position="31"/>
        <end position="57"/>
    </location>
</feature>
<dbReference type="Proteomes" id="UP000018291">
    <property type="component" value="Unassembled WGS sequence"/>
</dbReference>
<comment type="caution">
    <text evidence="2">The sequence shown here is derived from an EMBL/GenBank/DDBJ whole genome shotgun (WGS) entry which is preliminary data.</text>
</comment>
<name>R4YY62_9ACTN</name>
<evidence type="ECO:0000313" key="3">
    <source>
        <dbReference type="Proteomes" id="UP000018291"/>
    </source>
</evidence>
<dbReference type="STRING" id="1229780.BN381_20074"/>
<proteinExistence type="predicted"/>
<evidence type="ECO:0000313" key="2">
    <source>
        <dbReference type="EMBL" id="CCM63250.1"/>
    </source>
</evidence>
<organism evidence="2 3">
    <name type="scientific">Candidatus Neomicrothrix parvicella RN1</name>
    <dbReference type="NCBI Taxonomy" id="1229780"/>
    <lineage>
        <taxon>Bacteria</taxon>
        <taxon>Bacillati</taxon>
        <taxon>Actinomycetota</taxon>
        <taxon>Acidimicrobiia</taxon>
        <taxon>Acidimicrobiales</taxon>
        <taxon>Microthrixaceae</taxon>
        <taxon>Candidatus Neomicrothrix</taxon>
    </lineage>
</organism>
<feature type="compositionally biased region" description="Polar residues" evidence="1">
    <location>
        <begin position="31"/>
        <end position="48"/>
    </location>
</feature>
<keyword evidence="3" id="KW-1185">Reference proteome</keyword>
<dbReference type="HOGENOM" id="CLU_1388046_0_0_11"/>
<dbReference type="EMBL" id="CANL01000012">
    <property type="protein sequence ID" value="CCM63250.1"/>
    <property type="molecule type" value="Genomic_DNA"/>
</dbReference>
<gene>
    <name evidence="2" type="ORF">BN381_20074</name>
</gene>
<evidence type="ECO:0000256" key="1">
    <source>
        <dbReference type="SAM" id="MobiDB-lite"/>
    </source>
</evidence>
<sequence>MGERHLLAAVCIIAAAFVGVLTLISDGGSTPSAAVDQPSTPSETNSTQAEDETLLGEDNPLTAKIAPWQVGASYDVVLARFDKAASGGTRCDSLVALTSLPDLKLLATLSRSELAEYFVGWQTTADQVEPQLSGQLLKELGGARGTIEAVQERVDTSGGTIRSSAFVQFLSDNQNLLDDLLRFYGSVAQECPAPTP</sequence>
<dbReference type="RefSeq" id="WP_012225572.1">
    <property type="nucleotide sequence ID" value="NZ_HG422565.1"/>
</dbReference>